<keyword evidence="1" id="KW-0812">Transmembrane</keyword>
<accession>A0AA36GTY5</accession>
<comment type="caution">
    <text evidence="2">The sequence shown here is derived from an EMBL/GenBank/DDBJ whole genome shotgun (WGS) entry which is preliminary data.</text>
</comment>
<feature type="transmembrane region" description="Helical" evidence="1">
    <location>
        <begin position="21"/>
        <end position="39"/>
    </location>
</feature>
<gene>
    <name evidence="2" type="ORF">CYNAS_LOCUS10283</name>
</gene>
<sequence length="81" mass="9637">MWQTIRRPTLRERSKSYITTALYVAFFVFWIVGAFYFKFNDYNTVGSSKVRDQVIANYTKILYENQQVSQFYQGGILSQRS</sequence>
<protein>
    <submittedName>
        <fullName evidence="2">Uncharacterized protein</fullName>
    </submittedName>
</protein>
<keyword evidence="1" id="KW-1133">Transmembrane helix</keyword>
<proteinExistence type="predicted"/>
<dbReference type="EMBL" id="CATQJL010000223">
    <property type="protein sequence ID" value="CAJ0598300.1"/>
    <property type="molecule type" value="Genomic_DNA"/>
</dbReference>
<evidence type="ECO:0000313" key="2">
    <source>
        <dbReference type="EMBL" id="CAJ0598300.1"/>
    </source>
</evidence>
<evidence type="ECO:0000313" key="3">
    <source>
        <dbReference type="Proteomes" id="UP001176961"/>
    </source>
</evidence>
<keyword evidence="3" id="KW-1185">Reference proteome</keyword>
<dbReference type="AlphaFoldDB" id="A0AA36GTY5"/>
<organism evidence="2 3">
    <name type="scientific">Cylicocyclus nassatus</name>
    <name type="common">Nematode worm</name>
    <dbReference type="NCBI Taxonomy" id="53992"/>
    <lineage>
        <taxon>Eukaryota</taxon>
        <taxon>Metazoa</taxon>
        <taxon>Ecdysozoa</taxon>
        <taxon>Nematoda</taxon>
        <taxon>Chromadorea</taxon>
        <taxon>Rhabditida</taxon>
        <taxon>Rhabditina</taxon>
        <taxon>Rhabditomorpha</taxon>
        <taxon>Strongyloidea</taxon>
        <taxon>Strongylidae</taxon>
        <taxon>Cylicocyclus</taxon>
    </lineage>
</organism>
<reference evidence="2" key="1">
    <citation type="submission" date="2023-07" db="EMBL/GenBank/DDBJ databases">
        <authorList>
            <consortium name="CYATHOMIX"/>
        </authorList>
    </citation>
    <scope>NUCLEOTIDE SEQUENCE</scope>
    <source>
        <strain evidence="2">N/A</strain>
    </source>
</reference>
<name>A0AA36GTY5_CYLNA</name>
<evidence type="ECO:0000256" key="1">
    <source>
        <dbReference type="SAM" id="Phobius"/>
    </source>
</evidence>
<dbReference type="Proteomes" id="UP001176961">
    <property type="component" value="Unassembled WGS sequence"/>
</dbReference>
<keyword evidence="1" id="KW-0472">Membrane</keyword>